<feature type="region of interest" description="Disordered" evidence="4">
    <location>
        <begin position="120"/>
        <end position="139"/>
    </location>
</feature>
<dbReference type="EMBL" id="JBBWWR010000020">
    <property type="protein sequence ID" value="KAK8939357.1"/>
    <property type="molecule type" value="Genomic_DNA"/>
</dbReference>
<dbReference type="Pfam" id="PF10255">
    <property type="entry name" value="Paf67"/>
    <property type="match status" value="1"/>
</dbReference>
<accession>A0ABR2LFY3</accession>
<keyword evidence="2" id="KW-0396">Initiation factor</keyword>
<evidence type="ECO:0000256" key="1">
    <source>
        <dbReference type="ARBA" id="ARBA00022490"/>
    </source>
</evidence>
<evidence type="ECO:0000313" key="6">
    <source>
        <dbReference type="Proteomes" id="UP001412067"/>
    </source>
</evidence>
<dbReference type="Proteomes" id="UP001412067">
    <property type="component" value="Unassembled WGS sequence"/>
</dbReference>
<keyword evidence="3" id="KW-0648">Protein biosynthesis</keyword>
<gene>
    <name evidence="5" type="ORF">KSP40_PGU016234</name>
</gene>
<evidence type="ECO:0000256" key="2">
    <source>
        <dbReference type="ARBA" id="ARBA00022540"/>
    </source>
</evidence>
<name>A0ABR2LFY3_9ASPA</name>
<dbReference type="PANTHER" id="PTHR13242">
    <property type="entry name" value="EUKARYOTIC TRANSLATION INITIATION FACTOR 3"/>
    <property type="match status" value="1"/>
</dbReference>
<reference evidence="5 6" key="1">
    <citation type="journal article" date="2022" name="Nat. Plants">
        <title>Genomes of leafy and leafless Platanthera orchids illuminate the evolution of mycoheterotrophy.</title>
        <authorList>
            <person name="Li M.H."/>
            <person name="Liu K.W."/>
            <person name="Li Z."/>
            <person name="Lu H.C."/>
            <person name="Ye Q.L."/>
            <person name="Zhang D."/>
            <person name="Wang J.Y."/>
            <person name="Li Y.F."/>
            <person name="Zhong Z.M."/>
            <person name="Liu X."/>
            <person name="Yu X."/>
            <person name="Liu D.K."/>
            <person name="Tu X.D."/>
            <person name="Liu B."/>
            <person name="Hao Y."/>
            <person name="Liao X.Y."/>
            <person name="Jiang Y.T."/>
            <person name="Sun W.H."/>
            <person name="Chen J."/>
            <person name="Chen Y.Q."/>
            <person name="Ai Y."/>
            <person name="Zhai J.W."/>
            <person name="Wu S.S."/>
            <person name="Zhou Z."/>
            <person name="Hsiao Y.Y."/>
            <person name="Wu W.L."/>
            <person name="Chen Y.Y."/>
            <person name="Lin Y.F."/>
            <person name="Hsu J.L."/>
            <person name="Li C.Y."/>
            <person name="Wang Z.W."/>
            <person name="Zhao X."/>
            <person name="Zhong W.Y."/>
            <person name="Ma X.K."/>
            <person name="Ma L."/>
            <person name="Huang J."/>
            <person name="Chen G.Z."/>
            <person name="Huang M.Z."/>
            <person name="Huang L."/>
            <person name="Peng D.H."/>
            <person name="Luo Y.B."/>
            <person name="Zou S.Q."/>
            <person name="Chen S.P."/>
            <person name="Lan S."/>
            <person name="Tsai W.C."/>
            <person name="Van de Peer Y."/>
            <person name="Liu Z.J."/>
        </authorList>
    </citation>
    <scope>NUCLEOTIDE SEQUENCE [LARGE SCALE GENOMIC DNA]</scope>
    <source>
        <strain evidence="5">Lor288</strain>
    </source>
</reference>
<proteinExistence type="predicted"/>
<organism evidence="5 6">
    <name type="scientific">Platanthera guangdongensis</name>
    <dbReference type="NCBI Taxonomy" id="2320717"/>
    <lineage>
        <taxon>Eukaryota</taxon>
        <taxon>Viridiplantae</taxon>
        <taxon>Streptophyta</taxon>
        <taxon>Embryophyta</taxon>
        <taxon>Tracheophyta</taxon>
        <taxon>Spermatophyta</taxon>
        <taxon>Magnoliopsida</taxon>
        <taxon>Liliopsida</taxon>
        <taxon>Asparagales</taxon>
        <taxon>Orchidaceae</taxon>
        <taxon>Orchidoideae</taxon>
        <taxon>Orchideae</taxon>
        <taxon>Orchidinae</taxon>
        <taxon>Platanthera</taxon>
    </lineage>
</organism>
<evidence type="ECO:0000313" key="5">
    <source>
        <dbReference type="EMBL" id="KAK8939357.1"/>
    </source>
</evidence>
<dbReference type="PANTHER" id="PTHR13242:SF0">
    <property type="entry name" value="EUKARYOTIC TRANSLATION INITIATION FACTOR 3 SUBUNIT L"/>
    <property type="match status" value="1"/>
</dbReference>
<evidence type="ECO:0000256" key="3">
    <source>
        <dbReference type="ARBA" id="ARBA00022917"/>
    </source>
</evidence>
<keyword evidence="6" id="KW-1185">Reference proteome</keyword>
<protein>
    <submittedName>
        <fullName evidence="5">Uncharacterized protein</fullName>
    </submittedName>
</protein>
<keyword evidence="1" id="KW-0963">Cytoplasm</keyword>
<comment type="caution">
    <text evidence="5">The sequence shown here is derived from an EMBL/GenBank/DDBJ whole genome shotgun (WGS) entry which is preliminary data.</text>
</comment>
<feature type="compositionally biased region" description="Polar residues" evidence="4">
    <location>
        <begin position="124"/>
        <end position="136"/>
    </location>
</feature>
<evidence type="ECO:0000256" key="4">
    <source>
        <dbReference type="SAM" id="MobiDB-lite"/>
    </source>
</evidence>
<sequence length="531" mass="61041">MFPPLKVRSLPSSIKSGCKFPVESELPSSVFAHRHPVVIFVSFRTSPLISKIPKTSLDFFFLAATRPRHFSATFKLHRHHHIGISPFSIKLLLPVCWSALINRVLFENFGTYFEKNFAPRKKGQQTPSDRAENPSTFPLPLHSRTILQAAAKNTVDPESGRRKFPNQDASMVSSYEYDDGSYDSRYPSSAASQPGGDHGYDPNFVPDSVKTFVGHLYRHIREKNVYEINHMYEGSFQLLSERMFRETPWPSVEAVAQYVDKDHVFCLLYRELWFRHVYARLSPTGQQRVESWDNYCSLFGVVLHGVVNMQLPNQWLWDMVDEFVYQFQSQCQYRAKLKSKTEEELQLLKQFDQQKLWPIMQTMVNAVLHLRYMKHGHAPLRALEILPDDPARADFRSIERAGQLPVYSGSPVGVELQRGVLGPKNLGQIDFCSSIFTLSLRALVKRHNSDTLLLSANQRQTENKESVISQHSDLLTRTSDPERSLYLNQSDILKKILRCPQYGTYKDLQPMQHIGNPTEGLFGHHLDAQEI</sequence>
<dbReference type="InterPro" id="IPR019382">
    <property type="entry name" value="eIF3l"/>
</dbReference>